<keyword evidence="1" id="KW-0812">Transmembrane</keyword>
<keyword evidence="1" id="KW-1133">Transmembrane helix</keyword>
<feature type="transmembrane region" description="Helical" evidence="1">
    <location>
        <begin position="277"/>
        <end position="296"/>
    </location>
</feature>
<name>A0A0C2DDJ8_9BACT</name>
<evidence type="ECO:0000313" key="2">
    <source>
        <dbReference type="EMBL" id="KIG19525.1"/>
    </source>
</evidence>
<protein>
    <submittedName>
        <fullName evidence="2">Uncharacterized protein</fullName>
    </submittedName>
</protein>
<dbReference type="AlphaFoldDB" id="A0A0C2DDJ8"/>
<gene>
    <name evidence="2" type="ORF">DB30_00034</name>
</gene>
<evidence type="ECO:0000256" key="1">
    <source>
        <dbReference type="SAM" id="Phobius"/>
    </source>
</evidence>
<comment type="caution">
    <text evidence="2">The sequence shown here is derived from an EMBL/GenBank/DDBJ whole genome shotgun (WGS) entry which is preliminary data.</text>
</comment>
<proteinExistence type="predicted"/>
<dbReference type="Proteomes" id="UP000031599">
    <property type="component" value="Unassembled WGS sequence"/>
</dbReference>
<reference evidence="2 3" key="1">
    <citation type="submission" date="2014-12" db="EMBL/GenBank/DDBJ databases">
        <title>Genome assembly of Enhygromyxa salina DSM 15201.</title>
        <authorList>
            <person name="Sharma G."/>
            <person name="Subramanian S."/>
        </authorList>
    </citation>
    <scope>NUCLEOTIDE SEQUENCE [LARGE SCALE GENOMIC DNA]</scope>
    <source>
        <strain evidence="2 3">DSM 15201</strain>
    </source>
</reference>
<evidence type="ECO:0000313" key="3">
    <source>
        <dbReference type="Proteomes" id="UP000031599"/>
    </source>
</evidence>
<feature type="transmembrane region" description="Helical" evidence="1">
    <location>
        <begin position="224"/>
        <end position="246"/>
    </location>
</feature>
<keyword evidence="1" id="KW-0472">Membrane</keyword>
<sequence length="316" mass="33752">MLISPILAVTLATSPPPVTYEQSQANLESAADSIADLTPAQAVSTLEQALAEAEAHPRELLDDPAAFDKIQRARMALVWAYLANEQPEAATALIDLAIRSTDAQELPLSGLGPSPSKLHDERRALLEAQGHATIIVDCDACEILIDEARASNPSAPLLLGRHRVWLFDPLERLDPRYEDVELERADEPVELEYLLPSEAPPNSTVAAQRSVERAKPAQSKLPRWVKIVGIGVGAGLTVAGGILMALDGNCRDGSTPTPDNVGSSSCAKVWTNAAPGYALLGVGGGLFVGASVWLTVSEVRGRQRETTAMLAWTLRF</sequence>
<accession>A0A0C2DDJ8</accession>
<organism evidence="2 3">
    <name type="scientific">Enhygromyxa salina</name>
    <dbReference type="NCBI Taxonomy" id="215803"/>
    <lineage>
        <taxon>Bacteria</taxon>
        <taxon>Pseudomonadati</taxon>
        <taxon>Myxococcota</taxon>
        <taxon>Polyangia</taxon>
        <taxon>Nannocystales</taxon>
        <taxon>Nannocystaceae</taxon>
        <taxon>Enhygromyxa</taxon>
    </lineage>
</organism>
<dbReference type="EMBL" id="JMCC02000001">
    <property type="protein sequence ID" value="KIG19525.1"/>
    <property type="molecule type" value="Genomic_DNA"/>
</dbReference>
<dbReference type="RefSeq" id="WP_205632874.1">
    <property type="nucleotide sequence ID" value="NZ_JMCC02000001.1"/>
</dbReference>